<dbReference type="Pfam" id="PF01042">
    <property type="entry name" value="Ribonuc_L-PSP"/>
    <property type="match status" value="1"/>
</dbReference>
<protein>
    <submittedName>
        <fullName evidence="1">RidA family protein</fullName>
        <ecNumber evidence="1">3.5.-.-</ecNumber>
    </submittedName>
</protein>
<dbReference type="Proteomes" id="UP001596409">
    <property type="component" value="Unassembled WGS sequence"/>
</dbReference>
<evidence type="ECO:0000313" key="2">
    <source>
        <dbReference type="Proteomes" id="UP001596409"/>
    </source>
</evidence>
<name>A0ABW2E6Z4_9ACTN</name>
<gene>
    <name evidence="1" type="ORF">ACFQMH_22730</name>
</gene>
<dbReference type="CDD" id="cd00448">
    <property type="entry name" value="YjgF_YER057c_UK114_family"/>
    <property type="match status" value="1"/>
</dbReference>
<reference evidence="2" key="1">
    <citation type="journal article" date="2019" name="Int. J. Syst. Evol. Microbiol.">
        <title>The Global Catalogue of Microorganisms (GCM) 10K type strain sequencing project: providing services to taxonomists for standard genome sequencing and annotation.</title>
        <authorList>
            <consortium name="The Broad Institute Genomics Platform"/>
            <consortium name="The Broad Institute Genome Sequencing Center for Infectious Disease"/>
            <person name="Wu L."/>
            <person name="Ma J."/>
        </authorList>
    </citation>
    <scope>NUCLEOTIDE SEQUENCE [LARGE SCALE GENOMIC DNA]</scope>
    <source>
        <strain evidence="2">JCM 4855</strain>
    </source>
</reference>
<proteinExistence type="predicted"/>
<dbReference type="GO" id="GO:0016787">
    <property type="term" value="F:hydrolase activity"/>
    <property type="evidence" value="ECO:0007669"/>
    <property type="project" value="UniProtKB-KW"/>
</dbReference>
<dbReference type="InterPro" id="IPR035959">
    <property type="entry name" value="RutC-like_sf"/>
</dbReference>
<dbReference type="EMBL" id="JBHSYM010000048">
    <property type="protein sequence ID" value="MFC7014482.1"/>
    <property type="molecule type" value="Genomic_DNA"/>
</dbReference>
<keyword evidence="1" id="KW-0378">Hydrolase</keyword>
<dbReference type="EC" id="3.5.-.-" evidence="1"/>
<dbReference type="RefSeq" id="WP_189876345.1">
    <property type="nucleotide sequence ID" value="NZ_BMWA01000020.1"/>
</dbReference>
<dbReference type="SUPFAM" id="SSF55298">
    <property type="entry name" value="YjgF-like"/>
    <property type="match status" value="1"/>
</dbReference>
<organism evidence="1 2">
    <name type="scientific">Streptomyces viridiviolaceus</name>
    <dbReference type="NCBI Taxonomy" id="68282"/>
    <lineage>
        <taxon>Bacteria</taxon>
        <taxon>Bacillati</taxon>
        <taxon>Actinomycetota</taxon>
        <taxon>Actinomycetes</taxon>
        <taxon>Kitasatosporales</taxon>
        <taxon>Streptomycetaceae</taxon>
        <taxon>Streptomyces</taxon>
    </lineage>
</organism>
<accession>A0ABW2E6Z4</accession>
<evidence type="ECO:0000313" key="1">
    <source>
        <dbReference type="EMBL" id="MFC7014482.1"/>
    </source>
</evidence>
<comment type="caution">
    <text evidence="1">The sequence shown here is derived from an EMBL/GenBank/DDBJ whole genome shotgun (WGS) entry which is preliminary data.</text>
</comment>
<sequence length="149" mass="15887">MTEVDMSVEEHGSPGTTFLVAPTADRERMGKLGLGGAALAGDRLFAGAMAIDLTTLSRVADAKSVVDETRICFDSVGATLARAGGTLRDIAKMTCYVSDREHIAETWRTLEEIFAPGPCPKRLTLVAGLAGDCRVEFEIMAVIPQEDGR</sequence>
<dbReference type="Gene3D" id="3.30.1330.40">
    <property type="entry name" value="RutC-like"/>
    <property type="match status" value="1"/>
</dbReference>
<keyword evidence="2" id="KW-1185">Reference proteome</keyword>
<dbReference type="InterPro" id="IPR006175">
    <property type="entry name" value="YjgF/YER057c/UK114"/>
</dbReference>